<dbReference type="InterPro" id="IPR042111">
    <property type="entry name" value="Adenylosuccinate_synth_dom3"/>
</dbReference>
<dbReference type="AlphaFoldDB" id="A0A645HT29"/>
<dbReference type="InterPro" id="IPR027417">
    <property type="entry name" value="P-loop_NTPase"/>
</dbReference>
<accession>A0A645HT29</accession>
<dbReference type="EMBL" id="VSSQ01099785">
    <property type="protein sequence ID" value="MPN42201.1"/>
    <property type="molecule type" value="Genomic_DNA"/>
</dbReference>
<name>A0A645HT29_9ZZZZ</name>
<dbReference type="GO" id="GO:0004019">
    <property type="term" value="F:adenylosuccinate synthase activity"/>
    <property type="evidence" value="ECO:0007669"/>
    <property type="project" value="UniProtKB-EC"/>
</dbReference>
<reference evidence="1" key="1">
    <citation type="submission" date="2019-08" db="EMBL/GenBank/DDBJ databases">
        <authorList>
            <person name="Kucharzyk K."/>
            <person name="Murdoch R.W."/>
            <person name="Higgins S."/>
            <person name="Loffler F."/>
        </authorList>
    </citation>
    <scope>NUCLEOTIDE SEQUENCE</scope>
</reference>
<comment type="caution">
    <text evidence="1">The sequence shown here is derived from an EMBL/GenBank/DDBJ whole genome shotgun (WGS) entry which is preliminary data.</text>
</comment>
<dbReference type="GO" id="GO:0005737">
    <property type="term" value="C:cytoplasm"/>
    <property type="evidence" value="ECO:0007669"/>
    <property type="project" value="TreeGrafter"/>
</dbReference>
<dbReference type="GO" id="GO:0000166">
    <property type="term" value="F:nucleotide binding"/>
    <property type="evidence" value="ECO:0007669"/>
    <property type="project" value="InterPro"/>
</dbReference>
<dbReference type="EC" id="6.3.4.4" evidence="1"/>
<dbReference type="SUPFAM" id="SSF52540">
    <property type="entry name" value="P-loop containing nucleoside triphosphate hydrolases"/>
    <property type="match status" value="1"/>
</dbReference>
<sequence>MEKVPVCVAYSTKAGKTEEFPWGPALEEAEPVLVYLPGWQKDIGACRNFADLPAEARDYVEYLEKAVGCPITYISVGPSREQYLIKE</sequence>
<dbReference type="InterPro" id="IPR001114">
    <property type="entry name" value="Adenylosuccinate_synthetase"/>
</dbReference>
<dbReference type="Pfam" id="PF00709">
    <property type="entry name" value="Adenylsucc_synt"/>
    <property type="match status" value="1"/>
</dbReference>
<dbReference type="PANTHER" id="PTHR11846:SF0">
    <property type="entry name" value="ADENYLOSUCCINATE SYNTHETASE"/>
    <property type="match status" value="1"/>
</dbReference>
<organism evidence="1">
    <name type="scientific">bioreactor metagenome</name>
    <dbReference type="NCBI Taxonomy" id="1076179"/>
    <lineage>
        <taxon>unclassified sequences</taxon>
        <taxon>metagenomes</taxon>
        <taxon>ecological metagenomes</taxon>
    </lineage>
</organism>
<evidence type="ECO:0000313" key="1">
    <source>
        <dbReference type="EMBL" id="MPN42201.1"/>
    </source>
</evidence>
<proteinExistence type="inferred from homology"/>
<protein>
    <submittedName>
        <fullName evidence="1">Adenylosuccinate synthetase</fullName>
        <ecNumber evidence="1">6.3.4.4</ecNumber>
    </submittedName>
</protein>
<gene>
    <name evidence="1" type="primary">purA_50</name>
    <name evidence="1" type="ORF">SDC9_189757</name>
</gene>
<dbReference type="PANTHER" id="PTHR11846">
    <property type="entry name" value="ADENYLOSUCCINATE SYNTHETASE"/>
    <property type="match status" value="1"/>
</dbReference>
<dbReference type="Gene3D" id="3.90.170.10">
    <property type="entry name" value="Adenylosuccinate Synthetase, subunit A, domain 3"/>
    <property type="match status" value="1"/>
</dbReference>
<dbReference type="GO" id="GO:0046040">
    <property type="term" value="P:IMP metabolic process"/>
    <property type="evidence" value="ECO:0007669"/>
    <property type="project" value="TreeGrafter"/>
</dbReference>
<keyword evidence="1" id="KW-0436">Ligase</keyword>
<dbReference type="HAMAP" id="MF_00011">
    <property type="entry name" value="Adenylosucc_synth"/>
    <property type="match status" value="1"/>
</dbReference>
<dbReference type="GO" id="GO:0044208">
    <property type="term" value="P:'de novo' AMP biosynthetic process"/>
    <property type="evidence" value="ECO:0007669"/>
    <property type="project" value="TreeGrafter"/>
</dbReference>